<evidence type="ECO:0000313" key="2">
    <source>
        <dbReference type="EMBL" id="GAA1544267.1"/>
    </source>
</evidence>
<dbReference type="InterPro" id="IPR004323">
    <property type="entry name" value="Ion_tolerance_CutA"/>
</dbReference>
<sequence length="107" mass="11766">MDFLEVSTGFPSQQDAAYVARSVIHTRLAVAARVEGPVLSMGWRDGTLVEAEEWRLLLTVQAERFDQLAAYIIRRHPRPDPQVVAVPLRRHVGVEAAEPAPSGGVPL</sequence>
<dbReference type="Gene3D" id="3.30.70.120">
    <property type="match status" value="1"/>
</dbReference>
<dbReference type="InterPro" id="IPR011322">
    <property type="entry name" value="N-reg_PII-like_a/b"/>
</dbReference>
<protein>
    <submittedName>
        <fullName evidence="2">Uncharacterized protein</fullName>
    </submittedName>
</protein>
<comment type="caution">
    <text evidence="2">The sequence shown here is derived from an EMBL/GenBank/DDBJ whole genome shotgun (WGS) entry which is preliminary data.</text>
</comment>
<dbReference type="Pfam" id="PF03091">
    <property type="entry name" value="CutA1"/>
    <property type="match status" value="1"/>
</dbReference>
<keyword evidence="3" id="KW-1185">Reference proteome</keyword>
<gene>
    <name evidence="2" type="ORF">GCM10009827_075140</name>
</gene>
<dbReference type="InterPro" id="IPR015867">
    <property type="entry name" value="N-reg_PII/ATP_PRibTrfase_C"/>
</dbReference>
<dbReference type="EMBL" id="BAAAQD010000017">
    <property type="protein sequence ID" value="GAA1544267.1"/>
    <property type="molecule type" value="Genomic_DNA"/>
</dbReference>
<dbReference type="SUPFAM" id="SSF54913">
    <property type="entry name" value="GlnB-like"/>
    <property type="match status" value="1"/>
</dbReference>
<comment type="similarity">
    <text evidence="1">Belongs to the CutA family.</text>
</comment>
<organism evidence="2 3">
    <name type="scientific">Dactylosporangium maewongense</name>
    <dbReference type="NCBI Taxonomy" id="634393"/>
    <lineage>
        <taxon>Bacteria</taxon>
        <taxon>Bacillati</taxon>
        <taxon>Actinomycetota</taxon>
        <taxon>Actinomycetes</taxon>
        <taxon>Micromonosporales</taxon>
        <taxon>Micromonosporaceae</taxon>
        <taxon>Dactylosporangium</taxon>
    </lineage>
</organism>
<proteinExistence type="inferred from homology"/>
<evidence type="ECO:0000256" key="1">
    <source>
        <dbReference type="ARBA" id="ARBA00010169"/>
    </source>
</evidence>
<reference evidence="2 3" key="1">
    <citation type="journal article" date="2019" name="Int. J. Syst. Evol. Microbiol.">
        <title>The Global Catalogue of Microorganisms (GCM) 10K type strain sequencing project: providing services to taxonomists for standard genome sequencing and annotation.</title>
        <authorList>
            <consortium name="The Broad Institute Genomics Platform"/>
            <consortium name="The Broad Institute Genome Sequencing Center for Infectious Disease"/>
            <person name="Wu L."/>
            <person name="Ma J."/>
        </authorList>
    </citation>
    <scope>NUCLEOTIDE SEQUENCE [LARGE SCALE GENOMIC DNA]</scope>
    <source>
        <strain evidence="2 3">JCM 15933</strain>
    </source>
</reference>
<name>A0ABN2BN39_9ACTN</name>
<accession>A0ABN2BN39</accession>
<dbReference type="RefSeq" id="WP_344507723.1">
    <property type="nucleotide sequence ID" value="NZ_BAAAQD010000017.1"/>
</dbReference>
<dbReference type="Proteomes" id="UP001501470">
    <property type="component" value="Unassembled WGS sequence"/>
</dbReference>
<evidence type="ECO:0000313" key="3">
    <source>
        <dbReference type="Proteomes" id="UP001501470"/>
    </source>
</evidence>